<dbReference type="OrthoDB" id="2306at2759"/>
<feature type="compositionally biased region" description="Polar residues" evidence="4">
    <location>
        <begin position="1"/>
        <end position="10"/>
    </location>
</feature>
<keyword evidence="1 3" id="KW-0853">WD repeat</keyword>
<dbReference type="PANTHER" id="PTHR19856">
    <property type="entry name" value="WD-REPEATCONTAINING PROTEIN WDR1"/>
    <property type="match status" value="1"/>
</dbReference>
<organism evidence="5 6">
    <name type="scientific">Triparma columacea</name>
    <dbReference type="NCBI Taxonomy" id="722753"/>
    <lineage>
        <taxon>Eukaryota</taxon>
        <taxon>Sar</taxon>
        <taxon>Stramenopiles</taxon>
        <taxon>Ochrophyta</taxon>
        <taxon>Bolidophyceae</taxon>
        <taxon>Parmales</taxon>
        <taxon>Triparmaceae</taxon>
        <taxon>Triparma</taxon>
    </lineage>
</organism>
<dbReference type="GO" id="GO:0030042">
    <property type="term" value="P:actin filament depolymerization"/>
    <property type="evidence" value="ECO:0007669"/>
    <property type="project" value="TreeGrafter"/>
</dbReference>
<dbReference type="PROSITE" id="PS50294">
    <property type="entry name" value="WD_REPEATS_REGION"/>
    <property type="match status" value="1"/>
</dbReference>
<feature type="compositionally biased region" description="Low complexity" evidence="4">
    <location>
        <begin position="11"/>
        <end position="20"/>
    </location>
</feature>
<dbReference type="AlphaFoldDB" id="A0A9W7L1G7"/>
<evidence type="ECO:0000256" key="1">
    <source>
        <dbReference type="ARBA" id="ARBA00022574"/>
    </source>
</evidence>
<feature type="repeat" description="WD" evidence="3">
    <location>
        <begin position="325"/>
        <end position="357"/>
    </location>
</feature>
<evidence type="ECO:0000256" key="4">
    <source>
        <dbReference type="SAM" id="MobiDB-lite"/>
    </source>
</evidence>
<dbReference type="EMBL" id="BRYA01000535">
    <property type="protein sequence ID" value="GMI21818.1"/>
    <property type="molecule type" value="Genomic_DNA"/>
</dbReference>
<dbReference type="PANTHER" id="PTHR19856:SF0">
    <property type="entry name" value="WD REPEAT-CONTAINING PROTEIN 1"/>
    <property type="match status" value="1"/>
</dbReference>
<feature type="repeat" description="WD" evidence="3">
    <location>
        <begin position="65"/>
        <end position="96"/>
    </location>
</feature>
<accession>A0A9W7L1G7</accession>
<gene>
    <name evidence="5" type="ORF">TrCOL_g7212</name>
</gene>
<keyword evidence="6" id="KW-1185">Reference proteome</keyword>
<dbReference type="InterPro" id="IPR015943">
    <property type="entry name" value="WD40/YVTN_repeat-like_dom_sf"/>
</dbReference>
<dbReference type="Proteomes" id="UP001165065">
    <property type="component" value="Unassembled WGS sequence"/>
</dbReference>
<name>A0A9W7L1G7_9STRA</name>
<protein>
    <submittedName>
        <fullName evidence="5">Uncharacterized protein</fullName>
    </submittedName>
</protein>
<feature type="region of interest" description="Disordered" evidence="4">
    <location>
        <begin position="1"/>
        <end position="39"/>
    </location>
</feature>
<comment type="caution">
    <text evidence="5">The sequence shown here is derived from an EMBL/GenBank/DDBJ whole genome shotgun (WGS) entry which is preliminary data.</text>
</comment>
<dbReference type="CDD" id="cd00200">
    <property type="entry name" value="WD40"/>
    <property type="match status" value="1"/>
</dbReference>
<dbReference type="InterPro" id="IPR036322">
    <property type="entry name" value="WD40_repeat_dom_sf"/>
</dbReference>
<reference evidence="6" key="1">
    <citation type="journal article" date="2023" name="Commun. Biol.">
        <title>Genome analysis of Parmales, the sister group of diatoms, reveals the evolutionary specialization of diatoms from phago-mixotrophs to photoautotrophs.</title>
        <authorList>
            <person name="Ban H."/>
            <person name="Sato S."/>
            <person name="Yoshikawa S."/>
            <person name="Yamada K."/>
            <person name="Nakamura Y."/>
            <person name="Ichinomiya M."/>
            <person name="Sato N."/>
            <person name="Blanc-Mathieu R."/>
            <person name="Endo H."/>
            <person name="Kuwata A."/>
            <person name="Ogata H."/>
        </authorList>
    </citation>
    <scope>NUCLEOTIDE SEQUENCE [LARGE SCALE GENOMIC DNA]</scope>
</reference>
<keyword evidence="2" id="KW-0677">Repeat</keyword>
<feature type="repeat" description="WD" evidence="3">
    <location>
        <begin position="541"/>
        <end position="572"/>
    </location>
</feature>
<evidence type="ECO:0000313" key="5">
    <source>
        <dbReference type="EMBL" id="GMI21818.1"/>
    </source>
</evidence>
<dbReference type="Pfam" id="PF00400">
    <property type="entry name" value="WD40"/>
    <property type="match status" value="6"/>
</dbReference>
<evidence type="ECO:0000313" key="6">
    <source>
        <dbReference type="Proteomes" id="UP001165065"/>
    </source>
</evidence>
<dbReference type="GO" id="GO:0030864">
    <property type="term" value="C:cortical actin cytoskeleton"/>
    <property type="evidence" value="ECO:0007669"/>
    <property type="project" value="TreeGrafter"/>
</dbReference>
<feature type="repeat" description="WD" evidence="3">
    <location>
        <begin position="197"/>
        <end position="238"/>
    </location>
</feature>
<proteinExistence type="predicted"/>
<dbReference type="PROSITE" id="PS50082">
    <property type="entry name" value="WD_REPEATS_2"/>
    <property type="match status" value="5"/>
</dbReference>
<dbReference type="InterPro" id="IPR001680">
    <property type="entry name" value="WD40_rpt"/>
</dbReference>
<dbReference type="SUPFAM" id="SSF117289">
    <property type="entry name" value="Nucleoporin domain"/>
    <property type="match status" value="1"/>
</dbReference>
<feature type="repeat" description="WD" evidence="3">
    <location>
        <begin position="497"/>
        <end position="528"/>
    </location>
</feature>
<dbReference type="SUPFAM" id="SSF50978">
    <property type="entry name" value="WD40 repeat-like"/>
    <property type="match status" value="2"/>
</dbReference>
<dbReference type="GO" id="GO:0051015">
    <property type="term" value="F:actin filament binding"/>
    <property type="evidence" value="ECO:0007669"/>
    <property type="project" value="TreeGrafter"/>
</dbReference>
<sequence>MSSFTQSCNVIPSPSLSSISPPLPTTARGVGSQVSTNPKDPNWVLYPSGRFVVVRNIETHESWVYRGHNVDVTTCKFSNNGNYIASGDASGKLRVFASNTPEKGSKLEIQALGGPISDLAWDGESKKIVIAGDGGSGFHVRCIVWDTGNNAGEFVGHNKRATSVTYRLHRPFRIMSGSEDFKTVFYAGPPFKRDGENQVHSNYVNCVRFSPDGESIVSVGSDKKINVFEGKTGTHNKTIEGIHEGSIYTVTWFPEGGKVLTTSADKTAKVISIPGGEVLETYTLGTSLSSFVVGGCVAGPTPLPYVITLSGTLHLLTSPTTTTVTYGHQGSIKSMAYHKDTGTIYTGGSDGRVLSWSKPTPTSAYVSTPATGGANVLVNNAVHGGSVSTLEVTDGSVVSAGWDDVARITEVVTMQTTGCVSLGGQPKASGSYGNTVIVATKDSLQCIEGGSVKFTKEVNYETRAIAVHGDVVVTGDDKNNIHVYQLEEDGMVEKKVVTGHNGQVHSLAFNKEGTMLAAGDVKEVRIWDAGNEFEQVVKGKWQFHTSRITGLAWSDCGSYVASVGTDENLFIWCLAKKMRRLNYKFAHKGGCNGVVWTEDGKVVTTGEDGCLAEWEVGEEVREKFK</sequence>
<evidence type="ECO:0000256" key="2">
    <source>
        <dbReference type="ARBA" id="ARBA00022737"/>
    </source>
</evidence>
<evidence type="ECO:0000256" key="3">
    <source>
        <dbReference type="PROSITE-ProRule" id="PRU00221"/>
    </source>
</evidence>
<dbReference type="Gene3D" id="2.130.10.10">
    <property type="entry name" value="YVTN repeat-like/Quinoprotein amine dehydrogenase"/>
    <property type="match status" value="2"/>
</dbReference>
<dbReference type="SMART" id="SM00320">
    <property type="entry name" value="WD40"/>
    <property type="match status" value="10"/>
</dbReference>